<sequence>MTKPPETPPSSDIDGVHRDRVDQRSSKTIDAKAQAQAAAEKHENVGRPKPGPAN</sequence>
<name>A0ABV7XDQ2_9SPHN</name>
<evidence type="ECO:0000256" key="1">
    <source>
        <dbReference type="SAM" id="MobiDB-lite"/>
    </source>
</evidence>
<accession>A0ABV7XDQ2</accession>
<feature type="compositionally biased region" description="Basic and acidic residues" evidence="1">
    <location>
        <begin position="14"/>
        <end position="30"/>
    </location>
</feature>
<evidence type="ECO:0000313" key="3">
    <source>
        <dbReference type="Proteomes" id="UP001595615"/>
    </source>
</evidence>
<proteinExistence type="predicted"/>
<dbReference type="RefSeq" id="WP_380861835.1">
    <property type="nucleotide sequence ID" value="NZ_JBHRXV010000011.1"/>
</dbReference>
<evidence type="ECO:0000313" key="2">
    <source>
        <dbReference type="EMBL" id="MFC3713387.1"/>
    </source>
</evidence>
<dbReference type="EMBL" id="JBHRXV010000011">
    <property type="protein sequence ID" value="MFC3713387.1"/>
    <property type="molecule type" value="Genomic_DNA"/>
</dbReference>
<comment type="caution">
    <text evidence="2">The sequence shown here is derived from an EMBL/GenBank/DDBJ whole genome shotgun (WGS) entry which is preliminary data.</text>
</comment>
<organism evidence="2 3">
    <name type="scientific">Sphingoaurantiacus capsulatus</name>
    <dbReference type="NCBI Taxonomy" id="1771310"/>
    <lineage>
        <taxon>Bacteria</taxon>
        <taxon>Pseudomonadati</taxon>
        <taxon>Pseudomonadota</taxon>
        <taxon>Alphaproteobacteria</taxon>
        <taxon>Sphingomonadales</taxon>
        <taxon>Sphingosinicellaceae</taxon>
        <taxon>Sphingoaurantiacus</taxon>
    </lineage>
</organism>
<protein>
    <submittedName>
        <fullName evidence="2">Uncharacterized protein</fullName>
    </submittedName>
</protein>
<dbReference type="Proteomes" id="UP001595615">
    <property type="component" value="Unassembled WGS sequence"/>
</dbReference>
<keyword evidence="3" id="KW-1185">Reference proteome</keyword>
<reference evidence="3" key="1">
    <citation type="journal article" date="2019" name="Int. J. Syst. Evol. Microbiol.">
        <title>The Global Catalogue of Microorganisms (GCM) 10K type strain sequencing project: providing services to taxonomists for standard genome sequencing and annotation.</title>
        <authorList>
            <consortium name="The Broad Institute Genomics Platform"/>
            <consortium name="The Broad Institute Genome Sequencing Center for Infectious Disease"/>
            <person name="Wu L."/>
            <person name="Ma J."/>
        </authorList>
    </citation>
    <scope>NUCLEOTIDE SEQUENCE [LARGE SCALE GENOMIC DNA]</scope>
    <source>
        <strain evidence="3">KCTC 42644</strain>
    </source>
</reference>
<gene>
    <name evidence="2" type="ORF">ACFOMD_12445</name>
</gene>
<feature type="region of interest" description="Disordered" evidence="1">
    <location>
        <begin position="1"/>
        <end position="54"/>
    </location>
</feature>